<feature type="signal peptide" evidence="12">
    <location>
        <begin position="1"/>
        <end position="21"/>
    </location>
</feature>
<keyword evidence="8 15" id="KW-0675">Receptor</keyword>
<evidence type="ECO:0000259" key="13">
    <source>
        <dbReference type="Pfam" id="PF00593"/>
    </source>
</evidence>
<dbReference type="SUPFAM" id="SSF56935">
    <property type="entry name" value="Porins"/>
    <property type="match status" value="1"/>
</dbReference>
<dbReference type="GO" id="GO:0009279">
    <property type="term" value="C:cell outer membrane"/>
    <property type="evidence" value="ECO:0007669"/>
    <property type="project" value="UniProtKB-SubCell"/>
</dbReference>
<evidence type="ECO:0000313" key="16">
    <source>
        <dbReference type="Proteomes" id="UP000663929"/>
    </source>
</evidence>
<evidence type="ECO:0000259" key="14">
    <source>
        <dbReference type="Pfam" id="PF07715"/>
    </source>
</evidence>
<comment type="subcellular location">
    <subcellularLocation>
        <location evidence="1 10">Cell outer membrane</location>
        <topology evidence="1 10">Multi-pass membrane protein</topology>
    </subcellularLocation>
</comment>
<keyword evidence="3 10" id="KW-1134">Transmembrane beta strand</keyword>
<dbReference type="Pfam" id="PF00593">
    <property type="entry name" value="TonB_dep_Rec_b-barrel"/>
    <property type="match status" value="1"/>
</dbReference>
<sequence>MRRLTVCLGFALCLGTSTAWGQWDIDYDDLSLEALLELKLTVASASENKATSLRETPGIVSVITAQEIRDSGARDLMDLLRLVPGFFFSFDTLGLVGSGLRGNWSQEGKILLIIDGVDQNELLYTTLQYGHHYPIHDIKQIEIIRGPGSAIYGGYAEMAVINIITRNGSDLRGGKVTTNYGRLGSHDARTNIGVSYGDEHGDLRYSLSGFFGRGTRGEGQYRDLWGTGFSMEENADLNAGFYNINVNYRGLDLRAMFDRHFLTTRDFFSVAGPVATELRFNSDNYVLKYNHVVSDIVTLTPRLRFKDQIPGELADEHAYDIGLADLLDLPLVLFRDESERLDMGLTSLTEFSASFDLVAGFDWYRDKAVIHRLDRVDQDGDGFHDTGTLPIDQTPKYTDRAFFAQAEYRMDATQITIGGRWEDHSHVGSRFVPRLGITSLWRQWHAKLLYSEAFRTPSFFNLKTNPDLKAEDTRVTELEVGYLFHKHSIFTINFYEIEIDNPIVYFFDEGDNYDNFDTVGTRGFEAEYRYQTTRTKFRMNFSYYEVTDDGIPSYRVAGRDELLSAPPIKLAVDSHHQFSSHLGVSLTGVYHDEKYGYRTIGEDGQPLLEAFESETLVHLFGRWSQLAGVEGLSLGMGVYDVLDEQEILVQAYDNGHAPLPGRGREWSVQLHFDW</sequence>
<name>A0A8A4TSN5_SULCO</name>
<keyword evidence="16" id="KW-1185">Reference proteome</keyword>
<keyword evidence="6 11" id="KW-0798">TonB box</keyword>
<dbReference type="Pfam" id="PF07715">
    <property type="entry name" value="Plug"/>
    <property type="match status" value="1"/>
</dbReference>
<dbReference type="GO" id="GO:0015344">
    <property type="term" value="F:siderophore uptake transmembrane transporter activity"/>
    <property type="evidence" value="ECO:0007669"/>
    <property type="project" value="TreeGrafter"/>
</dbReference>
<keyword evidence="9 10" id="KW-0998">Cell outer membrane</keyword>
<dbReference type="GO" id="GO:0044718">
    <property type="term" value="P:siderophore transmembrane transport"/>
    <property type="evidence" value="ECO:0007669"/>
    <property type="project" value="TreeGrafter"/>
</dbReference>
<accession>A0A8A4TSN5</accession>
<keyword evidence="7 10" id="KW-0472">Membrane</keyword>
<keyword evidence="5 12" id="KW-0732">Signal</keyword>
<gene>
    <name evidence="15" type="ORF">J3U87_06220</name>
</gene>
<feature type="chain" id="PRO_5035225412" evidence="12">
    <location>
        <begin position="22"/>
        <end position="674"/>
    </location>
</feature>
<evidence type="ECO:0000256" key="12">
    <source>
        <dbReference type="SAM" id="SignalP"/>
    </source>
</evidence>
<evidence type="ECO:0000256" key="4">
    <source>
        <dbReference type="ARBA" id="ARBA00022692"/>
    </source>
</evidence>
<evidence type="ECO:0000256" key="5">
    <source>
        <dbReference type="ARBA" id="ARBA00022729"/>
    </source>
</evidence>
<reference evidence="15" key="1">
    <citation type="submission" date="2021-03" db="EMBL/GenBank/DDBJ databases">
        <title>Acanthopleuribacteraceae sp. M133.</title>
        <authorList>
            <person name="Wang G."/>
        </authorList>
    </citation>
    <scope>NUCLEOTIDE SEQUENCE</scope>
    <source>
        <strain evidence="15">M133</strain>
    </source>
</reference>
<feature type="domain" description="TonB-dependent receptor-like beta-barrel" evidence="13">
    <location>
        <begin position="339"/>
        <end position="639"/>
    </location>
</feature>
<evidence type="ECO:0000256" key="7">
    <source>
        <dbReference type="ARBA" id="ARBA00023136"/>
    </source>
</evidence>
<dbReference type="PANTHER" id="PTHR30069:SF29">
    <property type="entry name" value="HEMOGLOBIN AND HEMOGLOBIN-HAPTOGLOBIN-BINDING PROTEIN 1-RELATED"/>
    <property type="match status" value="1"/>
</dbReference>
<proteinExistence type="inferred from homology"/>
<keyword evidence="4 10" id="KW-0812">Transmembrane</keyword>
<dbReference type="Gene3D" id="2.40.170.20">
    <property type="entry name" value="TonB-dependent receptor, beta-barrel domain"/>
    <property type="match status" value="1"/>
</dbReference>
<dbReference type="PROSITE" id="PS52016">
    <property type="entry name" value="TONB_DEPENDENT_REC_3"/>
    <property type="match status" value="1"/>
</dbReference>
<dbReference type="InterPro" id="IPR000531">
    <property type="entry name" value="Beta-barrel_TonB"/>
</dbReference>
<dbReference type="KEGG" id="scor:J3U87_06220"/>
<dbReference type="RefSeq" id="WP_237382161.1">
    <property type="nucleotide sequence ID" value="NZ_CP071793.1"/>
</dbReference>
<comment type="similarity">
    <text evidence="10 11">Belongs to the TonB-dependent receptor family.</text>
</comment>
<organism evidence="15 16">
    <name type="scientific">Sulfidibacter corallicola</name>
    <dbReference type="NCBI Taxonomy" id="2818388"/>
    <lineage>
        <taxon>Bacteria</taxon>
        <taxon>Pseudomonadati</taxon>
        <taxon>Acidobacteriota</taxon>
        <taxon>Holophagae</taxon>
        <taxon>Acanthopleuribacterales</taxon>
        <taxon>Acanthopleuribacteraceae</taxon>
        <taxon>Sulfidibacter</taxon>
    </lineage>
</organism>
<dbReference type="InterPro" id="IPR039426">
    <property type="entry name" value="TonB-dep_rcpt-like"/>
</dbReference>
<evidence type="ECO:0000256" key="8">
    <source>
        <dbReference type="ARBA" id="ARBA00023170"/>
    </source>
</evidence>
<evidence type="ECO:0000256" key="3">
    <source>
        <dbReference type="ARBA" id="ARBA00022452"/>
    </source>
</evidence>
<dbReference type="InterPro" id="IPR012910">
    <property type="entry name" value="Plug_dom"/>
</dbReference>
<dbReference type="PANTHER" id="PTHR30069">
    <property type="entry name" value="TONB-DEPENDENT OUTER MEMBRANE RECEPTOR"/>
    <property type="match status" value="1"/>
</dbReference>
<dbReference type="Gene3D" id="2.170.130.10">
    <property type="entry name" value="TonB-dependent receptor, plug domain"/>
    <property type="match status" value="1"/>
</dbReference>
<evidence type="ECO:0000313" key="15">
    <source>
        <dbReference type="EMBL" id="QTD52051.1"/>
    </source>
</evidence>
<protein>
    <submittedName>
        <fullName evidence="15">TonB-dependent receptor plug domain-containing protein</fullName>
    </submittedName>
</protein>
<evidence type="ECO:0000256" key="11">
    <source>
        <dbReference type="RuleBase" id="RU003357"/>
    </source>
</evidence>
<evidence type="ECO:0000256" key="10">
    <source>
        <dbReference type="PROSITE-ProRule" id="PRU01360"/>
    </source>
</evidence>
<evidence type="ECO:0000256" key="6">
    <source>
        <dbReference type="ARBA" id="ARBA00023077"/>
    </source>
</evidence>
<evidence type="ECO:0000256" key="2">
    <source>
        <dbReference type="ARBA" id="ARBA00022448"/>
    </source>
</evidence>
<feature type="domain" description="TonB-dependent receptor plug" evidence="14">
    <location>
        <begin position="53"/>
        <end position="154"/>
    </location>
</feature>
<dbReference type="EMBL" id="CP071793">
    <property type="protein sequence ID" value="QTD52051.1"/>
    <property type="molecule type" value="Genomic_DNA"/>
</dbReference>
<dbReference type="InterPro" id="IPR037066">
    <property type="entry name" value="Plug_dom_sf"/>
</dbReference>
<dbReference type="AlphaFoldDB" id="A0A8A4TSN5"/>
<keyword evidence="2 10" id="KW-0813">Transport</keyword>
<dbReference type="InterPro" id="IPR036942">
    <property type="entry name" value="Beta-barrel_TonB_sf"/>
</dbReference>
<dbReference type="Proteomes" id="UP000663929">
    <property type="component" value="Chromosome"/>
</dbReference>
<evidence type="ECO:0000256" key="9">
    <source>
        <dbReference type="ARBA" id="ARBA00023237"/>
    </source>
</evidence>
<evidence type="ECO:0000256" key="1">
    <source>
        <dbReference type="ARBA" id="ARBA00004571"/>
    </source>
</evidence>